<sequence length="105" mass="11215">MTSLEGAPDPMIMGADLRRDLAARGLEHPSWAVANGTLMARVWPVVLALAEALLSVSDSGHFLREARNQFSKSAGQRGGCYQEVLNEAEPADEAGQDRGRGAHAE</sequence>
<evidence type="ECO:0000256" key="1">
    <source>
        <dbReference type="SAM" id="MobiDB-lite"/>
    </source>
</evidence>
<evidence type="ECO:0000313" key="2">
    <source>
        <dbReference type="EMBL" id="GIL27055.1"/>
    </source>
</evidence>
<name>A0A8J4EKG1_9ACTN</name>
<evidence type="ECO:0000313" key="3">
    <source>
        <dbReference type="Proteomes" id="UP000614996"/>
    </source>
</evidence>
<reference evidence="3" key="1">
    <citation type="journal article" date="2021" name="Int. J. Syst. Evol. Microbiol.">
        <title>Actinocatenispora comari sp. nov., an endophytic actinomycete isolated from aerial parts of Comarum salesowianum.</title>
        <authorList>
            <person name="Oyunbileg N."/>
            <person name="Iizaka Y."/>
            <person name="Hamada M."/>
            <person name="Davaapurev B.O."/>
            <person name="Fukumoto A."/>
            <person name="Tsetseg B."/>
            <person name="Kato F."/>
            <person name="Tamura T."/>
            <person name="Batkhuu J."/>
            <person name="Anzai Y."/>
        </authorList>
    </citation>
    <scope>NUCLEOTIDE SEQUENCE [LARGE SCALE GENOMIC DNA]</scope>
    <source>
        <strain evidence="3">NUM-2625</strain>
    </source>
</reference>
<dbReference type="AlphaFoldDB" id="A0A8J4EKG1"/>
<organism evidence="2 3">
    <name type="scientific">Actinocatenispora comari</name>
    <dbReference type="NCBI Taxonomy" id="2807577"/>
    <lineage>
        <taxon>Bacteria</taxon>
        <taxon>Bacillati</taxon>
        <taxon>Actinomycetota</taxon>
        <taxon>Actinomycetes</taxon>
        <taxon>Micromonosporales</taxon>
        <taxon>Micromonosporaceae</taxon>
        <taxon>Actinocatenispora</taxon>
    </lineage>
</organism>
<keyword evidence="3" id="KW-1185">Reference proteome</keyword>
<feature type="compositionally biased region" description="Basic and acidic residues" evidence="1">
    <location>
        <begin position="95"/>
        <end position="105"/>
    </location>
</feature>
<dbReference type="EMBL" id="BOPO01000037">
    <property type="protein sequence ID" value="GIL27055.1"/>
    <property type="molecule type" value="Genomic_DNA"/>
</dbReference>
<protein>
    <submittedName>
        <fullName evidence="2">Uncharacterized protein</fullName>
    </submittedName>
</protein>
<feature type="region of interest" description="Disordered" evidence="1">
    <location>
        <begin position="86"/>
        <end position="105"/>
    </location>
</feature>
<comment type="caution">
    <text evidence="2">The sequence shown here is derived from an EMBL/GenBank/DDBJ whole genome shotgun (WGS) entry which is preliminary data.</text>
</comment>
<accession>A0A8J4EKG1</accession>
<dbReference type="Proteomes" id="UP000614996">
    <property type="component" value="Unassembled WGS sequence"/>
</dbReference>
<proteinExistence type="predicted"/>
<gene>
    <name evidence="2" type="ORF">NUM_23090</name>
</gene>